<protein>
    <submittedName>
        <fullName evidence="1">Uncharacterized protein</fullName>
    </submittedName>
</protein>
<organism evidence="1 2">
    <name type="scientific">Sediminivirga luteola</name>
    <dbReference type="NCBI Taxonomy" id="1774748"/>
    <lineage>
        <taxon>Bacteria</taxon>
        <taxon>Bacillati</taxon>
        <taxon>Actinomycetota</taxon>
        <taxon>Actinomycetes</taxon>
        <taxon>Micrococcales</taxon>
        <taxon>Brevibacteriaceae</taxon>
        <taxon>Sediminivirga</taxon>
    </lineage>
</organism>
<sequence length="77" mass="7928">MQQEGAAGLGEDGSGAAALHEGDSQMAFECPQMVAHGGLAEVQLTGGPRKGPGALHGVQDGELTKIQHPYSIWWMAG</sequence>
<evidence type="ECO:0000313" key="2">
    <source>
        <dbReference type="Proteomes" id="UP000616114"/>
    </source>
</evidence>
<proteinExistence type="predicted"/>
<comment type="caution">
    <text evidence="1">The sequence shown here is derived from an EMBL/GenBank/DDBJ whole genome shotgun (WGS) entry which is preliminary data.</text>
</comment>
<keyword evidence="2" id="KW-1185">Reference proteome</keyword>
<gene>
    <name evidence="1" type="ORF">GCM10011333_04260</name>
</gene>
<dbReference type="EMBL" id="BMFY01000002">
    <property type="protein sequence ID" value="GGA04798.1"/>
    <property type="molecule type" value="Genomic_DNA"/>
</dbReference>
<evidence type="ECO:0000313" key="1">
    <source>
        <dbReference type="EMBL" id="GGA04798.1"/>
    </source>
</evidence>
<accession>A0A8J2TVK7</accession>
<name>A0A8J2TVK7_9MICO</name>
<dbReference type="Proteomes" id="UP000616114">
    <property type="component" value="Unassembled WGS sequence"/>
</dbReference>
<reference evidence="1" key="1">
    <citation type="journal article" date="2014" name="Int. J. Syst. Evol. Microbiol.">
        <title>Complete genome sequence of Corynebacterium casei LMG S-19264T (=DSM 44701T), isolated from a smear-ripened cheese.</title>
        <authorList>
            <consortium name="US DOE Joint Genome Institute (JGI-PGF)"/>
            <person name="Walter F."/>
            <person name="Albersmeier A."/>
            <person name="Kalinowski J."/>
            <person name="Ruckert C."/>
        </authorList>
    </citation>
    <scope>NUCLEOTIDE SEQUENCE</scope>
    <source>
        <strain evidence="1">CGMCC 1.12785</strain>
    </source>
</reference>
<reference evidence="1" key="2">
    <citation type="submission" date="2020-09" db="EMBL/GenBank/DDBJ databases">
        <authorList>
            <person name="Sun Q."/>
            <person name="Zhou Y."/>
        </authorList>
    </citation>
    <scope>NUCLEOTIDE SEQUENCE</scope>
    <source>
        <strain evidence="1">CGMCC 1.12785</strain>
    </source>
</reference>
<dbReference type="AlphaFoldDB" id="A0A8J2TVK7"/>